<evidence type="ECO:0000256" key="7">
    <source>
        <dbReference type="PIRSR" id="PIRSR601519-1"/>
    </source>
</evidence>
<feature type="binding site" evidence="7">
    <location>
        <position position="54"/>
    </location>
    <ligand>
        <name>Fe cation</name>
        <dbReference type="ChEBI" id="CHEBI:24875"/>
        <label>1</label>
    </ligand>
</feature>
<sequence>MHGEDMVMTKQDAGMALLWKNCIENLMDEDEKDRAKSKDWRGSVQALECALHLENTLHKSLLELHHLAAGKSEPHVCDFLPRHYLRPQGQVLMELGKYWTVLRKLGPRLECLADYLLGRLMLDIGDKED</sequence>
<protein>
    <recommendedName>
        <fullName evidence="8">Ferritin</fullName>
    </recommendedName>
</protein>
<evidence type="ECO:0000256" key="8">
    <source>
        <dbReference type="RuleBase" id="RU361145"/>
    </source>
</evidence>
<evidence type="ECO:0000256" key="6">
    <source>
        <dbReference type="ARBA" id="ARBA00047990"/>
    </source>
</evidence>
<dbReference type="InParanoid" id="G5B793"/>
<comment type="catalytic activity">
    <reaction evidence="6">
        <text>4 Fe(2+) + O2 + 4 H(+) = 4 Fe(3+) + 2 H2O</text>
        <dbReference type="Rhea" id="RHEA:11148"/>
        <dbReference type="ChEBI" id="CHEBI:15377"/>
        <dbReference type="ChEBI" id="CHEBI:15378"/>
        <dbReference type="ChEBI" id="CHEBI:15379"/>
        <dbReference type="ChEBI" id="CHEBI:29033"/>
        <dbReference type="ChEBI" id="CHEBI:29034"/>
        <dbReference type="EC" id="1.16.3.1"/>
    </reaction>
</comment>
<reference evidence="10 11" key="1">
    <citation type="journal article" date="2011" name="Nature">
        <title>Genome sequencing reveals insights into physiology and longevity of the naked mole rat.</title>
        <authorList>
            <person name="Kim E.B."/>
            <person name="Fang X."/>
            <person name="Fushan A.A."/>
            <person name="Huang Z."/>
            <person name="Lobanov A.V."/>
            <person name="Han L."/>
            <person name="Marino S.M."/>
            <person name="Sun X."/>
            <person name="Turanov A.A."/>
            <person name="Yang P."/>
            <person name="Yim S.H."/>
            <person name="Zhao X."/>
            <person name="Kasaikina M.V."/>
            <person name="Stoletzki N."/>
            <person name="Peng C."/>
            <person name="Polak P."/>
            <person name="Xiong Z."/>
            <person name="Kiezun A."/>
            <person name="Zhu Y."/>
            <person name="Chen Y."/>
            <person name="Kryukov G.V."/>
            <person name="Zhang Q."/>
            <person name="Peshkin L."/>
            <person name="Yang L."/>
            <person name="Bronson R.T."/>
            <person name="Buffenstein R."/>
            <person name="Wang B."/>
            <person name="Han C."/>
            <person name="Li Q."/>
            <person name="Chen L."/>
            <person name="Zhao W."/>
            <person name="Sunyaev S.R."/>
            <person name="Park T.J."/>
            <person name="Zhang G."/>
            <person name="Wang J."/>
            <person name="Gladyshev V.N."/>
        </authorList>
    </citation>
    <scope>NUCLEOTIDE SEQUENCE [LARGE SCALE GENOMIC DNA]</scope>
</reference>
<dbReference type="GO" id="GO:0004322">
    <property type="term" value="F:ferroxidase activity"/>
    <property type="evidence" value="ECO:0007669"/>
    <property type="project" value="UniProtKB-EC"/>
</dbReference>
<feature type="binding site" evidence="7">
    <location>
        <position position="88"/>
    </location>
    <ligand>
        <name>Fe cation</name>
        <dbReference type="ChEBI" id="CHEBI:24875"/>
        <label>1</label>
    </ligand>
</feature>
<dbReference type="GO" id="GO:0008198">
    <property type="term" value="F:ferrous iron binding"/>
    <property type="evidence" value="ECO:0007669"/>
    <property type="project" value="TreeGrafter"/>
</dbReference>
<gene>
    <name evidence="10" type="ORF">GW7_13240</name>
</gene>
<evidence type="ECO:0000259" key="9">
    <source>
        <dbReference type="PROSITE" id="PS50905"/>
    </source>
</evidence>
<dbReference type="InterPro" id="IPR009078">
    <property type="entry name" value="Ferritin-like_SF"/>
</dbReference>
<keyword evidence="4 7" id="KW-0479">Metal-binding</keyword>
<dbReference type="PANTHER" id="PTHR11431">
    <property type="entry name" value="FERRITIN"/>
    <property type="match status" value="1"/>
</dbReference>
<evidence type="ECO:0000256" key="2">
    <source>
        <dbReference type="ARBA" id="ARBA00007513"/>
    </source>
</evidence>
<evidence type="ECO:0000313" key="10">
    <source>
        <dbReference type="EMBL" id="EHB05154.1"/>
    </source>
</evidence>
<keyword evidence="3 8" id="KW-0409">Iron storage</keyword>
<evidence type="ECO:0000256" key="1">
    <source>
        <dbReference type="ARBA" id="ARBA00004419"/>
    </source>
</evidence>
<evidence type="ECO:0000256" key="5">
    <source>
        <dbReference type="ARBA" id="ARBA00023004"/>
    </source>
</evidence>
<dbReference type="GO" id="GO:0008199">
    <property type="term" value="F:ferric iron binding"/>
    <property type="evidence" value="ECO:0007669"/>
    <property type="project" value="InterPro"/>
</dbReference>
<dbReference type="InterPro" id="IPR009040">
    <property type="entry name" value="Ferritin-like_diiron"/>
</dbReference>
<dbReference type="PROSITE" id="PS50905">
    <property type="entry name" value="FERRITIN_LIKE"/>
    <property type="match status" value="1"/>
</dbReference>
<dbReference type="Gene3D" id="1.20.1260.10">
    <property type="match status" value="1"/>
</dbReference>
<comment type="similarity">
    <text evidence="2 8">Belongs to the ferritin family.</text>
</comment>
<dbReference type="GO" id="GO:0006826">
    <property type="term" value="P:iron ion transport"/>
    <property type="evidence" value="ECO:0007669"/>
    <property type="project" value="InterPro"/>
</dbReference>
<dbReference type="InterPro" id="IPR001519">
    <property type="entry name" value="Ferritin"/>
</dbReference>
<organism evidence="10 11">
    <name type="scientific">Heterocephalus glaber</name>
    <name type="common">Naked mole rat</name>
    <dbReference type="NCBI Taxonomy" id="10181"/>
    <lineage>
        <taxon>Eukaryota</taxon>
        <taxon>Metazoa</taxon>
        <taxon>Chordata</taxon>
        <taxon>Craniata</taxon>
        <taxon>Vertebrata</taxon>
        <taxon>Euteleostomi</taxon>
        <taxon>Mammalia</taxon>
        <taxon>Eutheria</taxon>
        <taxon>Euarchontoglires</taxon>
        <taxon>Glires</taxon>
        <taxon>Rodentia</taxon>
        <taxon>Hystricomorpha</taxon>
        <taxon>Bathyergidae</taxon>
        <taxon>Heterocephalus</taxon>
    </lineage>
</organism>
<name>G5B793_HETGA</name>
<dbReference type="InterPro" id="IPR008331">
    <property type="entry name" value="Ferritin_DPS_dom"/>
</dbReference>
<evidence type="ECO:0000256" key="3">
    <source>
        <dbReference type="ARBA" id="ARBA00022434"/>
    </source>
</evidence>
<dbReference type="GO" id="GO:0005776">
    <property type="term" value="C:autophagosome"/>
    <property type="evidence" value="ECO:0007669"/>
    <property type="project" value="UniProtKB-SubCell"/>
</dbReference>
<evidence type="ECO:0000256" key="4">
    <source>
        <dbReference type="ARBA" id="ARBA00022723"/>
    </source>
</evidence>
<comment type="function">
    <text evidence="8">Stores iron in a soluble, non-toxic, readily available form. Important for iron homeostasis. Iron is taken up in the ferrous form and deposited as ferric hydroxides after oxidation.</text>
</comment>
<dbReference type="Pfam" id="PF00210">
    <property type="entry name" value="Ferritin"/>
    <property type="match status" value="1"/>
</dbReference>
<proteinExistence type="inferred from homology"/>
<dbReference type="Proteomes" id="UP000006813">
    <property type="component" value="Unassembled WGS sequence"/>
</dbReference>
<feature type="domain" description="Ferritin-like diiron" evidence="9">
    <location>
        <begin position="1"/>
        <end position="106"/>
    </location>
</feature>
<dbReference type="GO" id="GO:0006879">
    <property type="term" value="P:intracellular iron ion homeostasis"/>
    <property type="evidence" value="ECO:0007669"/>
    <property type="project" value="UniProtKB-KW"/>
</dbReference>
<dbReference type="SUPFAM" id="SSF47240">
    <property type="entry name" value="Ferritin-like"/>
    <property type="match status" value="1"/>
</dbReference>
<comment type="subcellular location">
    <subcellularLocation>
        <location evidence="1">Cytoplasmic vesicle</location>
        <location evidence="1">Autophagosome</location>
    </subcellularLocation>
</comment>
<dbReference type="InterPro" id="IPR012347">
    <property type="entry name" value="Ferritin-like"/>
</dbReference>
<dbReference type="EMBL" id="JH168769">
    <property type="protein sequence ID" value="EHB05154.1"/>
    <property type="molecule type" value="Genomic_DNA"/>
</dbReference>
<evidence type="ECO:0000313" key="11">
    <source>
        <dbReference type="Proteomes" id="UP000006813"/>
    </source>
</evidence>
<keyword evidence="5 7" id="KW-0408">Iron</keyword>
<dbReference type="STRING" id="10181.G5B793"/>
<accession>G5B793</accession>
<dbReference type="PANTHER" id="PTHR11431:SF37">
    <property type="entry name" value="FERRITIN HEAVY CHAIN"/>
    <property type="match status" value="1"/>
</dbReference>
<dbReference type="AlphaFoldDB" id="G5B793"/>